<gene>
    <name evidence="2" type="ORF">SAMN02910265_01762</name>
</gene>
<dbReference type="RefSeq" id="WP_074716519.1">
    <property type="nucleotide sequence ID" value="NZ_FNWV01000005.1"/>
</dbReference>
<organism evidence="2 3">
    <name type="scientific">Ruminococcus flavefaciens</name>
    <dbReference type="NCBI Taxonomy" id="1265"/>
    <lineage>
        <taxon>Bacteria</taxon>
        <taxon>Bacillati</taxon>
        <taxon>Bacillota</taxon>
        <taxon>Clostridia</taxon>
        <taxon>Eubacteriales</taxon>
        <taxon>Oscillospiraceae</taxon>
        <taxon>Ruminococcus</taxon>
    </lineage>
</organism>
<accession>A0A1H6JR81</accession>
<keyword evidence="1" id="KW-1133">Transmembrane helix</keyword>
<feature type="transmembrane region" description="Helical" evidence="1">
    <location>
        <begin position="59"/>
        <end position="75"/>
    </location>
</feature>
<reference evidence="2 3" key="1">
    <citation type="submission" date="2016-10" db="EMBL/GenBank/DDBJ databases">
        <authorList>
            <person name="de Groot N.N."/>
        </authorList>
    </citation>
    <scope>NUCLEOTIDE SEQUENCE [LARGE SCALE GENOMIC DNA]</scope>
    <source>
        <strain evidence="2 3">YAD2003</strain>
    </source>
</reference>
<dbReference type="EMBL" id="FNWV01000005">
    <property type="protein sequence ID" value="SEH61725.1"/>
    <property type="molecule type" value="Genomic_DNA"/>
</dbReference>
<evidence type="ECO:0000256" key="1">
    <source>
        <dbReference type="SAM" id="Phobius"/>
    </source>
</evidence>
<dbReference type="Proteomes" id="UP000183190">
    <property type="component" value="Unassembled WGS sequence"/>
</dbReference>
<dbReference type="AlphaFoldDB" id="A0A1H6JR81"/>
<keyword evidence="1" id="KW-0812">Transmembrane</keyword>
<evidence type="ECO:0000313" key="3">
    <source>
        <dbReference type="Proteomes" id="UP000183190"/>
    </source>
</evidence>
<sequence>MHLSEVLCNGFMDAARRIVIPTTKKGWMIFIICIVAYVAAYMGVGVVKKDISEKGRSTVALIVTVVAVIIGLIAFD</sequence>
<dbReference type="OrthoDB" id="2057546at2"/>
<keyword evidence="1" id="KW-0472">Membrane</keyword>
<name>A0A1H6JR81_RUMFL</name>
<evidence type="ECO:0000313" key="2">
    <source>
        <dbReference type="EMBL" id="SEH61725.1"/>
    </source>
</evidence>
<proteinExistence type="predicted"/>
<protein>
    <submittedName>
        <fullName evidence="2">Uncharacterized protein</fullName>
    </submittedName>
</protein>
<feature type="transmembrane region" description="Helical" evidence="1">
    <location>
        <begin position="27"/>
        <end position="47"/>
    </location>
</feature>